<dbReference type="InterPro" id="IPR001915">
    <property type="entry name" value="Peptidase_M48"/>
</dbReference>
<keyword evidence="3 6" id="KW-0378">Hydrolase</keyword>
<accession>A0A917TX94</accession>
<keyword evidence="5 6" id="KW-0482">Metalloprotease</keyword>
<evidence type="ECO:0000259" key="8">
    <source>
        <dbReference type="Pfam" id="PF01435"/>
    </source>
</evidence>
<dbReference type="AlphaFoldDB" id="A0A917TX94"/>
<dbReference type="InterPro" id="IPR052173">
    <property type="entry name" value="Beta-lactam_resp_regulator"/>
</dbReference>
<evidence type="ECO:0000256" key="5">
    <source>
        <dbReference type="ARBA" id="ARBA00023049"/>
    </source>
</evidence>
<keyword evidence="10" id="KW-1185">Reference proteome</keyword>
<dbReference type="Gene3D" id="3.30.2010.10">
    <property type="entry name" value="Metalloproteases ('zincins'), catalytic domain"/>
    <property type="match status" value="1"/>
</dbReference>
<reference evidence="9" key="2">
    <citation type="submission" date="2020-09" db="EMBL/GenBank/DDBJ databases">
        <authorList>
            <person name="Sun Q."/>
            <person name="Ohkuma M."/>
        </authorList>
    </citation>
    <scope>NUCLEOTIDE SEQUENCE</scope>
    <source>
        <strain evidence="9">JCM 19831</strain>
    </source>
</reference>
<evidence type="ECO:0000256" key="3">
    <source>
        <dbReference type="ARBA" id="ARBA00022801"/>
    </source>
</evidence>
<name>A0A917TX94_9ACTN</name>
<evidence type="ECO:0000256" key="7">
    <source>
        <dbReference type="SAM" id="Phobius"/>
    </source>
</evidence>
<organism evidence="9 10">
    <name type="scientific">Dactylosporangium sucinum</name>
    <dbReference type="NCBI Taxonomy" id="1424081"/>
    <lineage>
        <taxon>Bacteria</taxon>
        <taxon>Bacillati</taxon>
        <taxon>Actinomycetota</taxon>
        <taxon>Actinomycetes</taxon>
        <taxon>Micromonosporales</taxon>
        <taxon>Micromonosporaceae</taxon>
        <taxon>Dactylosporangium</taxon>
    </lineage>
</organism>
<keyword evidence="1 6" id="KW-0645">Protease</keyword>
<feature type="domain" description="Peptidase M48" evidence="8">
    <location>
        <begin position="119"/>
        <end position="192"/>
    </location>
</feature>
<protein>
    <recommendedName>
        <fullName evidence="8">Peptidase M48 domain-containing protein</fullName>
    </recommendedName>
</protein>
<sequence>MTAVLVTVFAGLLLAGGPRLARARWVVRAPGLALLVWQMTCVAVVVSAGVAGLTSVLHWDDTHDLMCTAWRLCLDALYGDHGRAAQAVAVAGAAVLAVTGGRLLDAVWRVQRADRAHGRRVREVIRSVGTREPGLGATVLPSPEAAAYLVPGGHRDVVVTSAALRRLSPDELRAVMAHEHAHASGRHYRLLRIARMLHRAFPRVPLFRLAEDQAHRLVELHADDVAVRSAAPLSLARALVTMAESRAAQAGGHSSLALSGGDAAERLQRLLCPPAPLPGPAARGAAAVAALLPLVPVLVAVADRNITLI</sequence>
<keyword evidence="7" id="KW-0472">Membrane</keyword>
<keyword evidence="7" id="KW-1133">Transmembrane helix</keyword>
<dbReference type="GO" id="GO:0004222">
    <property type="term" value="F:metalloendopeptidase activity"/>
    <property type="evidence" value="ECO:0007669"/>
    <property type="project" value="InterPro"/>
</dbReference>
<dbReference type="RefSeq" id="WP_190252370.1">
    <property type="nucleotide sequence ID" value="NZ_BMPI01000025.1"/>
</dbReference>
<keyword evidence="4 6" id="KW-0862">Zinc</keyword>
<evidence type="ECO:0000256" key="6">
    <source>
        <dbReference type="RuleBase" id="RU003983"/>
    </source>
</evidence>
<proteinExistence type="inferred from homology"/>
<dbReference type="EMBL" id="BMPI01000025">
    <property type="protein sequence ID" value="GGM42581.1"/>
    <property type="molecule type" value="Genomic_DNA"/>
</dbReference>
<dbReference type="GO" id="GO:0046872">
    <property type="term" value="F:metal ion binding"/>
    <property type="evidence" value="ECO:0007669"/>
    <property type="project" value="UniProtKB-KW"/>
</dbReference>
<evidence type="ECO:0000313" key="9">
    <source>
        <dbReference type="EMBL" id="GGM42581.1"/>
    </source>
</evidence>
<dbReference type="PANTHER" id="PTHR34978:SF3">
    <property type="entry name" value="SLR0241 PROTEIN"/>
    <property type="match status" value="1"/>
</dbReference>
<comment type="caution">
    <text evidence="9">The sequence shown here is derived from an EMBL/GenBank/DDBJ whole genome shotgun (WGS) entry which is preliminary data.</text>
</comment>
<feature type="transmembrane region" description="Helical" evidence="7">
    <location>
        <begin position="33"/>
        <end position="57"/>
    </location>
</feature>
<evidence type="ECO:0000256" key="2">
    <source>
        <dbReference type="ARBA" id="ARBA00022723"/>
    </source>
</evidence>
<dbReference type="PANTHER" id="PTHR34978">
    <property type="entry name" value="POSSIBLE SENSOR-TRANSDUCER PROTEIN BLAR"/>
    <property type="match status" value="1"/>
</dbReference>
<keyword evidence="2" id="KW-0479">Metal-binding</keyword>
<evidence type="ECO:0000256" key="4">
    <source>
        <dbReference type="ARBA" id="ARBA00022833"/>
    </source>
</evidence>
<evidence type="ECO:0000313" key="10">
    <source>
        <dbReference type="Proteomes" id="UP000642070"/>
    </source>
</evidence>
<gene>
    <name evidence="9" type="ORF">GCM10007977_050140</name>
</gene>
<reference evidence="9" key="1">
    <citation type="journal article" date="2014" name="Int. J. Syst. Evol. Microbiol.">
        <title>Complete genome sequence of Corynebacterium casei LMG S-19264T (=DSM 44701T), isolated from a smear-ripened cheese.</title>
        <authorList>
            <consortium name="US DOE Joint Genome Institute (JGI-PGF)"/>
            <person name="Walter F."/>
            <person name="Albersmeier A."/>
            <person name="Kalinowski J."/>
            <person name="Ruckert C."/>
        </authorList>
    </citation>
    <scope>NUCLEOTIDE SEQUENCE</scope>
    <source>
        <strain evidence="9">JCM 19831</strain>
    </source>
</reference>
<dbReference type="Proteomes" id="UP000642070">
    <property type="component" value="Unassembled WGS sequence"/>
</dbReference>
<comment type="cofactor">
    <cofactor evidence="6">
        <name>Zn(2+)</name>
        <dbReference type="ChEBI" id="CHEBI:29105"/>
    </cofactor>
    <text evidence="6">Binds 1 zinc ion per subunit.</text>
</comment>
<comment type="similarity">
    <text evidence="6">Belongs to the peptidase M48 family.</text>
</comment>
<dbReference type="GO" id="GO:0006508">
    <property type="term" value="P:proteolysis"/>
    <property type="evidence" value="ECO:0007669"/>
    <property type="project" value="UniProtKB-KW"/>
</dbReference>
<dbReference type="CDD" id="cd07326">
    <property type="entry name" value="M56_BlaR1_MecR1_like"/>
    <property type="match status" value="1"/>
</dbReference>
<dbReference type="Pfam" id="PF01435">
    <property type="entry name" value="Peptidase_M48"/>
    <property type="match status" value="1"/>
</dbReference>
<evidence type="ECO:0000256" key="1">
    <source>
        <dbReference type="ARBA" id="ARBA00022670"/>
    </source>
</evidence>
<keyword evidence="7" id="KW-0812">Transmembrane</keyword>